<sequence length="180" mass="20201">MILASVGTQLPFDRLIRAIDQWAEENGRTDVVGQIGPARYAPRAMRCFPFIEHRQFHELQLQCSLMVSHAGMGSLIGAMELGKPIIILARDHRRGEHRNGHQLATLGQFRNFPGIYAANDEDHVKRLLDRSDQLTAPPPLDTQAPSEFIERLAAYVHDTAPSGIRARLQWMKRRSAGGQS</sequence>
<proteinExistence type="predicted"/>
<comment type="caution">
    <text evidence="2">The sequence shown here is derived from an EMBL/GenBank/DDBJ whole genome shotgun (WGS) entry which is preliminary data.</text>
</comment>
<evidence type="ECO:0000259" key="1">
    <source>
        <dbReference type="Pfam" id="PF04101"/>
    </source>
</evidence>
<dbReference type="Proteomes" id="UP001589798">
    <property type="component" value="Unassembled WGS sequence"/>
</dbReference>
<gene>
    <name evidence="2" type="ORF">ACFFJC_12460</name>
</gene>
<dbReference type="RefSeq" id="WP_379487813.1">
    <property type="nucleotide sequence ID" value="NZ_JBHLWK010000015.1"/>
</dbReference>
<dbReference type="EMBL" id="JBHLWK010000015">
    <property type="protein sequence ID" value="MFC0205077.1"/>
    <property type="molecule type" value="Genomic_DNA"/>
</dbReference>
<name>A0ABV6CWH4_9SPHN</name>
<keyword evidence="3" id="KW-1185">Reference proteome</keyword>
<dbReference type="Gene3D" id="3.40.50.2000">
    <property type="entry name" value="Glycogen Phosphorylase B"/>
    <property type="match status" value="1"/>
</dbReference>
<reference evidence="2 3" key="1">
    <citation type="submission" date="2024-09" db="EMBL/GenBank/DDBJ databases">
        <authorList>
            <person name="Sun Q."/>
            <person name="Mori K."/>
        </authorList>
    </citation>
    <scope>NUCLEOTIDE SEQUENCE [LARGE SCALE GENOMIC DNA]</scope>
    <source>
        <strain evidence="2 3">CCM 7706</strain>
    </source>
</reference>
<evidence type="ECO:0000313" key="3">
    <source>
        <dbReference type="Proteomes" id="UP001589798"/>
    </source>
</evidence>
<dbReference type="InterPro" id="IPR007235">
    <property type="entry name" value="Glyco_trans_28_C"/>
</dbReference>
<organism evidence="2 3">
    <name type="scientific">Novosphingobium soli</name>
    <dbReference type="NCBI Taxonomy" id="574956"/>
    <lineage>
        <taxon>Bacteria</taxon>
        <taxon>Pseudomonadati</taxon>
        <taxon>Pseudomonadota</taxon>
        <taxon>Alphaproteobacteria</taxon>
        <taxon>Sphingomonadales</taxon>
        <taxon>Sphingomonadaceae</taxon>
        <taxon>Novosphingobium</taxon>
    </lineage>
</organism>
<evidence type="ECO:0000313" key="2">
    <source>
        <dbReference type="EMBL" id="MFC0205077.1"/>
    </source>
</evidence>
<feature type="domain" description="Glycosyl transferase family 28 C-terminal" evidence="1">
    <location>
        <begin position="12"/>
        <end position="103"/>
    </location>
</feature>
<dbReference type="Pfam" id="PF04101">
    <property type="entry name" value="Glyco_tran_28_C"/>
    <property type="match status" value="1"/>
</dbReference>
<dbReference type="SUPFAM" id="SSF53756">
    <property type="entry name" value="UDP-Glycosyltransferase/glycogen phosphorylase"/>
    <property type="match status" value="1"/>
</dbReference>
<protein>
    <submittedName>
        <fullName evidence="2">Glycosyltransferase</fullName>
    </submittedName>
</protein>
<accession>A0ABV6CWH4</accession>